<dbReference type="InterPro" id="IPR003409">
    <property type="entry name" value="MORN"/>
</dbReference>
<organism evidence="3 4">
    <name type="scientific">Heliobacterium mobile</name>
    <name type="common">Heliobacillus mobilis</name>
    <dbReference type="NCBI Taxonomy" id="28064"/>
    <lineage>
        <taxon>Bacteria</taxon>
        <taxon>Bacillati</taxon>
        <taxon>Bacillota</taxon>
        <taxon>Clostridia</taxon>
        <taxon>Eubacteriales</taxon>
        <taxon>Heliobacteriaceae</taxon>
        <taxon>Heliobacterium</taxon>
    </lineage>
</organism>
<keyword evidence="1" id="KW-0677">Repeat</keyword>
<dbReference type="Proteomes" id="UP000430670">
    <property type="component" value="Unassembled WGS sequence"/>
</dbReference>
<dbReference type="OrthoDB" id="7059515at2"/>
<dbReference type="SMART" id="SM00698">
    <property type="entry name" value="MORN"/>
    <property type="match status" value="4"/>
</dbReference>
<evidence type="ECO:0000313" key="3">
    <source>
        <dbReference type="EMBL" id="MTV50366.1"/>
    </source>
</evidence>
<keyword evidence="2" id="KW-0472">Membrane</keyword>
<gene>
    <name evidence="3" type="ORF">GJ688_15455</name>
</gene>
<name>A0A6I3SNQ5_HELMO</name>
<dbReference type="PANTHER" id="PTHR43215">
    <property type="entry name" value="RADIAL SPOKE HEAD 1 HOMOLOG"/>
    <property type="match status" value="1"/>
</dbReference>
<sequence length="450" mass="48833">MDGPNPKIVQDTLATVVQPPEKLAKQAEELGLQQMQEFLTPKETTLEDYIPLGKYYLHKRLVAWGVVALLGLILVVYLKPPAFLIKWVRPYVKFSTLADAGGFSGNALIQVLQPDKSPFKYIGNLVDGKFAGPGTLYDPNDRPIYIGEFKEGMKEGQGEQYADGTLLYKGGFANDLYQGEGTLFDGEGNICFSGKFEAGVKSGEGKEYFLGKEKALAYAGNYLNGKRSGPGIEYFANGLPKYNGNFLAGAYSGTGTLFDENGHAVYTGEFTQGLYAGIGTLYHPDGKVIYKGYFDHGNIESAWFLGLSKKKVIEVLGDPTQTIPLLNPAPPVSTAASPVLEESQPSVPPQTSQAELLLYSDFNLSVTVDTLPDKDQPLVLRSVRLTGVAAQIVKNHFDEVFGPMGNSSIALPAAPPYTNYSILAYSDKDDFVYELTTAGAGDSHEPEILK</sequence>
<evidence type="ECO:0000256" key="2">
    <source>
        <dbReference type="SAM" id="Phobius"/>
    </source>
</evidence>
<protein>
    <recommendedName>
        <fullName evidence="5">MORN repeat-containing protein</fullName>
    </recommendedName>
</protein>
<dbReference type="Gene3D" id="2.20.110.10">
    <property type="entry name" value="Histone H3 K4-specific methyltransferase SET7/9 N-terminal domain"/>
    <property type="match status" value="2"/>
</dbReference>
<comment type="caution">
    <text evidence="3">The sequence shown here is derived from an EMBL/GenBank/DDBJ whole genome shotgun (WGS) entry which is preliminary data.</text>
</comment>
<keyword evidence="2" id="KW-1133">Transmembrane helix</keyword>
<reference evidence="3 4" key="1">
    <citation type="submission" date="2019-11" db="EMBL/GenBank/DDBJ databases">
        <title>Whole-genome sequence of a the green, strictly anaerobic photosynthetic bacterium Heliobacillus mobilis DSM 6151.</title>
        <authorList>
            <person name="Kyndt J.A."/>
            <person name="Meyer T.E."/>
        </authorList>
    </citation>
    <scope>NUCLEOTIDE SEQUENCE [LARGE SCALE GENOMIC DNA]</scope>
    <source>
        <strain evidence="3 4">DSM 6151</strain>
    </source>
</reference>
<dbReference type="AlphaFoldDB" id="A0A6I3SNQ5"/>
<evidence type="ECO:0000256" key="1">
    <source>
        <dbReference type="ARBA" id="ARBA00022737"/>
    </source>
</evidence>
<evidence type="ECO:0000313" key="4">
    <source>
        <dbReference type="Proteomes" id="UP000430670"/>
    </source>
</evidence>
<dbReference type="SUPFAM" id="SSF82185">
    <property type="entry name" value="Histone H3 K4-specific methyltransferase SET7/9 N-terminal domain"/>
    <property type="match status" value="2"/>
</dbReference>
<evidence type="ECO:0008006" key="5">
    <source>
        <dbReference type="Google" id="ProtNLM"/>
    </source>
</evidence>
<dbReference type="Pfam" id="PF02493">
    <property type="entry name" value="MORN"/>
    <property type="match status" value="6"/>
</dbReference>
<feature type="transmembrane region" description="Helical" evidence="2">
    <location>
        <begin position="61"/>
        <end position="78"/>
    </location>
</feature>
<keyword evidence="4" id="KW-1185">Reference proteome</keyword>
<dbReference type="EMBL" id="WNKU01000023">
    <property type="protein sequence ID" value="MTV50366.1"/>
    <property type="molecule type" value="Genomic_DNA"/>
</dbReference>
<accession>A0A6I3SNQ5</accession>
<dbReference type="PANTHER" id="PTHR43215:SF14">
    <property type="entry name" value="RADIAL SPOKE HEAD 1 HOMOLOG"/>
    <property type="match status" value="1"/>
</dbReference>
<keyword evidence="2" id="KW-0812">Transmembrane</keyword>
<proteinExistence type="predicted"/>
<dbReference type="RefSeq" id="WP_155477452.1">
    <property type="nucleotide sequence ID" value="NZ_WNKU01000023.1"/>
</dbReference>